<keyword evidence="4" id="KW-0256">Endoplasmic reticulum</keyword>
<dbReference type="GO" id="GO:0006869">
    <property type="term" value="P:lipid transport"/>
    <property type="evidence" value="ECO:0007669"/>
    <property type="project" value="UniProtKB-KW"/>
</dbReference>
<keyword evidence="8" id="KW-0472">Membrane</keyword>
<keyword evidence="5" id="KW-1133">Transmembrane helix</keyword>
<sequence>SSGSSSGGSTEDIPCAVPPKELVGSVRQKIFLDYSTYMARLVPAQGVGSPDRSPSRGAPGSPTPAKLVASVPPQLGEDGAGRSEACVAWMNALVGRVFWDFLREPYWAEQVSSKIQKKLSKIKLPYFMNELALTELDMGSSIPSVLSASNPTINDRGLWVDMEVTYSGSLQMTLETKMNLCKLGKESAAEESSPAEPGGEGARPRLILLADSDADQGCSPSGTRRPQTHFSWSPPRAGQDLGTQSSRSLKPSGGAARAVPRMWGVMLSAFSIPPRRYSFRVPPRLELKVRPKLGEREVTFLHVTEWIERKLQHEFQKILVMPNMDDLIIPVMRSGLDP</sequence>
<keyword evidence="2" id="KW-0813">Transport</keyword>
<feature type="compositionally biased region" description="Polar residues" evidence="9">
    <location>
        <begin position="218"/>
        <end position="231"/>
    </location>
</feature>
<evidence type="ECO:0000259" key="10">
    <source>
        <dbReference type="PROSITE" id="PS51847"/>
    </source>
</evidence>
<keyword evidence="12" id="KW-1185">Reference proteome</keyword>
<evidence type="ECO:0000256" key="9">
    <source>
        <dbReference type="SAM" id="MobiDB-lite"/>
    </source>
</evidence>
<keyword evidence="3" id="KW-0812">Transmembrane</keyword>
<protein>
    <submittedName>
        <fullName evidence="11">Testis-expressed sequence 2 protein</fullName>
    </submittedName>
</protein>
<evidence type="ECO:0000313" key="11">
    <source>
        <dbReference type="EMBL" id="KFR08079.1"/>
    </source>
</evidence>
<keyword evidence="6" id="KW-0445">Lipid transport</keyword>
<name>A0A091VY14_OPIHO</name>
<feature type="non-terminal residue" evidence="11">
    <location>
        <position position="338"/>
    </location>
</feature>
<accession>A0A091VY14</accession>
<comment type="subcellular location">
    <subcellularLocation>
        <location evidence="1">Endoplasmic reticulum membrane</location>
    </subcellularLocation>
</comment>
<dbReference type="PANTHER" id="PTHR13466">
    <property type="entry name" value="TEX2 PROTEIN-RELATED"/>
    <property type="match status" value="1"/>
</dbReference>
<evidence type="ECO:0000313" key="12">
    <source>
        <dbReference type="Proteomes" id="UP000053605"/>
    </source>
</evidence>
<evidence type="ECO:0000256" key="5">
    <source>
        <dbReference type="ARBA" id="ARBA00022989"/>
    </source>
</evidence>
<dbReference type="PROSITE" id="PS51847">
    <property type="entry name" value="SMP"/>
    <property type="match status" value="1"/>
</dbReference>
<evidence type="ECO:0000256" key="1">
    <source>
        <dbReference type="ARBA" id="ARBA00004586"/>
    </source>
</evidence>
<dbReference type="GO" id="GO:0005789">
    <property type="term" value="C:endoplasmic reticulum membrane"/>
    <property type="evidence" value="ECO:0007669"/>
    <property type="project" value="UniProtKB-SubCell"/>
</dbReference>
<evidence type="ECO:0000256" key="2">
    <source>
        <dbReference type="ARBA" id="ARBA00022448"/>
    </source>
</evidence>
<evidence type="ECO:0000256" key="7">
    <source>
        <dbReference type="ARBA" id="ARBA00023121"/>
    </source>
</evidence>
<feature type="region of interest" description="Disordered" evidence="9">
    <location>
        <begin position="213"/>
        <end position="255"/>
    </location>
</feature>
<dbReference type="GO" id="GO:0008289">
    <property type="term" value="F:lipid binding"/>
    <property type="evidence" value="ECO:0007669"/>
    <property type="project" value="UniProtKB-KW"/>
</dbReference>
<reference evidence="11 12" key="1">
    <citation type="submission" date="2014-04" db="EMBL/GenBank/DDBJ databases">
        <title>Genome evolution of avian class.</title>
        <authorList>
            <person name="Zhang G."/>
            <person name="Li C."/>
        </authorList>
    </citation>
    <scope>NUCLEOTIDE SEQUENCE [LARGE SCALE GENOMIC DNA]</scope>
    <source>
        <strain evidence="11">BGI_N306</strain>
    </source>
</reference>
<dbReference type="CDD" id="cd21675">
    <property type="entry name" value="SMP_TEX2"/>
    <property type="match status" value="1"/>
</dbReference>
<keyword evidence="7" id="KW-0446">Lipid-binding</keyword>
<dbReference type="PANTHER" id="PTHR13466:SF4">
    <property type="entry name" value="SMP-LTD DOMAIN-CONTAINING PROTEIN"/>
    <property type="match status" value="1"/>
</dbReference>
<dbReference type="EMBL" id="KK734457">
    <property type="protein sequence ID" value="KFR08079.1"/>
    <property type="molecule type" value="Genomic_DNA"/>
</dbReference>
<organism evidence="11 12">
    <name type="scientific">Opisthocomus hoazin</name>
    <name type="common">Hoatzin</name>
    <name type="synonym">Phasianus hoazin</name>
    <dbReference type="NCBI Taxonomy" id="30419"/>
    <lineage>
        <taxon>Eukaryota</taxon>
        <taxon>Metazoa</taxon>
        <taxon>Chordata</taxon>
        <taxon>Craniata</taxon>
        <taxon>Vertebrata</taxon>
        <taxon>Euteleostomi</taxon>
        <taxon>Archelosauria</taxon>
        <taxon>Archosauria</taxon>
        <taxon>Dinosauria</taxon>
        <taxon>Saurischia</taxon>
        <taxon>Theropoda</taxon>
        <taxon>Coelurosauria</taxon>
        <taxon>Aves</taxon>
        <taxon>Neognathae</taxon>
        <taxon>Neoaves</taxon>
        <taxon>Opisthocomiformes</taxon>
        <taxon>Opisthocomidae</taxon>
        <taxon>Opisthocomus</taxon>
    </lineage>
</organism>
<feature type="non-terminal residue" evidence="11">
    <location>
        <position position="1"/>
    </location>
</feature>
<feature type="domain" description="SMP-LTD" evidence="10">
    <location>
        <begin position="83"/>
        <end position="330"/>
    </location>
</feature>
<evidence type="ECO:0000256" key="4">
    <source>
        <dbReference type="ARBA" id="ARBA00022824"/>
    </source>
</evidence>
<dbReference type="InterPro" id="IPR031468">
    <property type="entry name" value="SMP_LBD"/>
</dbReference>
<dbReference type="PhylomeDB" id="A0A091VY14"/>
<feature type="region of interest" description="Disordered" evidence="9">
    <location>
        <begin position="45"/>
        <end position="74"/>
    </location>
</feature>
<dbReference type="Pfam" id="PF10296">
    <property type="entry name" value="MMM1"/>
    <property type="match status" value="1"/>
</dbReference>
<dbReference type="STRING" id="30419.A0A091VY14"/>
<dbReference type="Proteomes" id="UP000053605">
    <property type="component" value="Unassembled WGS sequence"/>
</dbReference>
<dbReference type="AlphaFoldDB" id="A0A091VY14"/>
<proteinExistence type="predicted"/>
<gene>
    <name evidence="11" type="ORF">N306_09827</name>
</gene>
<evidence type="ECO:0000256" key="8">
    <source>
        <dbReference type="ARBA" id="ARBA00023136"/>
    </source>
</evidence>
<dbReference type="InterPro" id="IPR019411">
    <property type="entry name" value="MMM1_dom"/>
</dbReference>
<evidence type="ECO:0000256" key="6">
    <source>
        <dbReference type="ARBA" id="ARBA00023055"/>
    </source>
</evidence>
<evidence type="ECO:0000256" key="3">
    <source>
        <dbReference type="ARBA" id="ARBA00022692"/>
    </source>
</evidence>